<evidence type="ECO:0000256" key="1">
    <source>
        <dbReference type="ARBA" id="ARBA00004613"/>
    </source>
</evidence>
<keyword evidence="4" id="KW-0732">Signal</keyword>
<dbReference type="Pfam" id="PF00657">
    <property type="entry name" value="Lipase_GDSL"/>
    <property type="match status" value="1"/>
</dbReference>
<evidence type="ECO:0000256" key="3">
    <source>
        <dbReference type="ARBA" id="ARBA00022525"/>
    </source>
</evidence>
<dbReference type="EMBL" id="CP093344">
    <property type="protein sequence ID" value="WOG86537.1"/>
    <property type="molecule type" value="Genomic_DNA"/>
</dbReference>
<keyword evidence="6" id="KW-0442">Lipid degradation</keyword>
<keyword evidence="7" id="KW-0443">Lipid metabolism</keyword>
<proteinExistence type="inferred from homology"/>
<dbReference type="InterPro" id="IPR051238">
    <property type="entry name" value="GDSL_esterase/lipase"/>
</dbReference>
<dbReference type="GO" id="GO:0005576">
    <property type="term" value="C:extracellular region"/>
    <property type="evidence" value="ECO:0007669"/>
    <property type="project" value="UniProtKB-SubCell"/>
</dbReference>
<evidence type="ECO:0000256" key="7">
    <source>
        <dbReference type="ARBA" id="ARBA00023098"/>
    </source>
</evidence>
<dbReference type="GO" id="GO:0016042">
    <property type="term" value="P:lipid catabolic process"/>
    <property type="evidence" value="ECO:0007669"/>
    <property type="project" value="UniProtKB-KW"/>
</dbReference>
<dbReference type="PANTHER" id="PTHR45650">
    <property type="entry name" value="GDSL-LIKE LIPASE/ACYLHYDROLASE-RELATED"/>
    <property type="match status" value="1"/>
</dbReference>
<keyword evidence="9" id="KW-1185">Reference proteome</keyword>
<dbReference type="GO" id="GO:0016788">
    <property type="term" value="F:hydrolase activity, acting on ester bonds"/>
    <property type="evidence" value="ECO:0007669"/>
    <property type="project" value="InterPro"/>
</dbReference>
<reference evidence="8" key="1">
    <citation type="journal article" date="2016" name="Nat. Genet.">
        <title>A high-quality carrot genome assembly provides new insights into carotenoid accumulation and asterid genome evolution.</title>
        <authorList>
            <person name="Iorizzo M."/>
            <person name="Ellison S."/>
            <person name="Senalik D."/>
            <person name="Zeng P."/>
            <person name="Satapoomin P."/>
            <person name="Huang J."/>
            <person name="Bowman M."/>
            <person name="Iovene M."/>
            <person name="Sanseverino W."/>
            <person name="Cavagnaro P."/>
            <person name="Yildiz M."/>
            <person name="Macko-Podgorni A."/>
            <person name="Moranska E."/>
            <person name="Grzebelus E."/>
            <person name="Grzebelus D."/>
            <person name="Ashrafi H."/>
            <person name="Zheng Z."/>
            <person name="Cheng S."/>
            <person name="Spooner D."/>
            <person name="Van Deynze A."/>
            <person name="Simon P."/>
        </authorList>
    </citation>
    <scope>NUCLEOTIDE SEQUENCE</scope>
    <source>
        <tissue evidence="8">Leaf</tissue>
    </source>
</reference>
<name>A0A175YDN5_DAUCS</name>
<evidence type="ECO:0000256" key="2">
    <source>
        <dbReference type="ARBA" id="ARBA00008668"/>
    </source>
</evidence>
<protein>
    <submittedName>
        <fullName evidence="8">Uncharacterized protein</fullName>
    </submittedName>
</protein>
<evidence type="ECO:0000256" key="6">
    <source>
        <dbReference type="ARBA" id="ARBA00022963"/>
    </source>
</evidence>
<evidence type="ECO:0000313" key="9">
    <source>
        <dbReference type="Proteomes" id="UP000077755"/>
    </source>
</evidence>
<comment type="subcellular location">
    <subcellularLocation>
        <location evidence="1">Secreted</location>
    </subcellularLocation>
</comment>
<dbReference type="InterPro" id="IPR035669">
    <property type="entry name" value="SGNH_plant_lipase-like"/>
</dbReference>
<gene>
    <name evidence="8" type="ORF">DCAR_0205748</name>
</gene>
<dbReference type="InterPro" id="IPR036514">
    <property type="entry name" value="SGNH_hydro_sf"/>
</dbReference>
<reference evidence="8" key="2">
    <citation type="submission" date="2022-03" db="EMBL/GenBank/DDBJ databases">
        <title>Draft title - Genomic analysis of global carrot germplasm unveils the trajectory of domestication and the origin of high carotenoid orange carrot.</title>
        <authorList>
            <person name="Iorizzo M."/>
            <person name="Ellison S."/>
            <person name="Senalik D."/>
            <person name="Macko-Podgorni A."/>
            <person name="Grzebelus D."/>
            <person name="Bostan H."/>
            <person name="Rolling W."/>
            <person name="Curaba J."/>
            <person name="Simon P."/>
        </authorList>
    </citation>
    <scope>NUCLEOTIDE SEQUENCE</scope>
    <source>
        <tissue evidence="8">Leaf</tissue>
    </source>
</reference>
<dbReference type="Gene3D" id="3.40.50.1110">
    <property type="entry name" value="SGNH hydrolase"/>
    <property type="match status" value="1"/>
</dbReference>
<accession>A0A175YDN5</accession>
<keyword evidence="5" id="KW-0378">Hydrolase</keyword>
<evidence type="ECO:0000256" key="4">
    <source>
        <dbReference type="ARBA" id="ARBA00022729"/>
    </source>
</evidence>
<dbReference type="AlphaFoldDB" id="A0A175YDN5"/>
<keyword evidence="3" id="KW-0964">Secreted</keyword>
<dbReference type="InterPro" id="IPR001087">
    <property type="entry name" value="GDSL"/>
</dbReference>
<dbReference type="OMA" id="RKQINNH"/>
<comment type="similarity">
    <text evidence="2">Belongs to the 'GDSL' lipolytic enzyme family.</text>
</comment>
<dbReference type="PANTHER" id="PTHR45650:SF9">
    <property type="entry name" value="SGNH HYDROLASE-TYPE ESTERASE DOMAIN-CONTAINING PROTEIN"/>
    <property type="match status" value="1"/>
</dbReference>
<evidence type="ECO:0000256" key="5">
    <source>
        <dbReference type="ARBA" id="ARBA00022801"/>
    </source>
</evidence>
<sequence>MASIAHSCSVPMIMLIIFFKLQIIPVIRAKPPVPCYFIFGDSLVDNGNNNNLQTQAKVNYPPYGVDFPGGNATGRFSNGENSADILGKLLGFDNYIPPYATARGEEILQGVNYASGGAGIRSESGRNLGARISLDQQLRNHRFTVSRLGVLQRNTSYTKEYLGKCIYTVGMGSNDYINNYFMPSNFSTSSLYNPDEYADVLIQQYTKQLESLYDAGARKVAVFGLGLIGCTPFQIYTFGKNASGCVDKVNDAVALFNKRMTPLVDGLNNNFTDAKFIYINTTHISHLDPASSGFTVFSTPCCISSVYSDKGQCEPNQHPCTNPQNYVFWDHHHPTEKANNVTAWRAYKATTPLDSYPMDIRRLALR</sequence>
<dbReference type="SUPFAM" id="SSF52266">
    <property type="entry name" value="SGNH hydrolase"/>
    <property type="match status" value="1"/>
</dbReference>
<evidence type="ECO:0000313" key="8">
    <source>
        <dbReference type="EMBL" id="WOG86537.1"/>
    </source>
</evidence>
<dbReference type="CDD" id="cd01837">
    <property type="entry name" value="SGNH_plant_lipase_like"/>
    <property type="match status" value="1"/>
</dbReference>
<dbReference type="Gramene" id="KZM80952">
    <property type="protein sequence ID" value="KZM80952"/>
    <property type="gene ID" value="DCAR_031438"/>
</dbReference>
<dbReference type="Proteomes" id="UP000077755">
    <property type="component" value="Chromosome 2"/>
</dbReference>
<organism evidence="8 9">
    <name type="scientific">Daucus carota subsp. sativus</name>
    <name type="common">Carrot</name>
    <dbReference type="NCBI Taxonomy" id="79200"/>
    <lineage>
        <taxon>Eukaryota</taxon>
        <taxon>Viridiplantae</taxon>
        <taxon>Streptophyta</taxon>
        <taxon>Embryophyta</taxon>
        <taxon>Tracheophyta</taxon>
        <taxon>Spermatophyta</taxon>
        <taxon>Magnoliopsida</taxon>
        <taxon>eudicotyledons</taxon>
        <taxon>Gunneridae</taxon>
        <taxon>Pentapetalae</taxon>
        <taxon>asterids</taxon>
        <taxon>campanulids</taxon>
        <taxon>Apiales</taxon>
        <taxon>Apiaceae</taxon>
        <taxon>Apioideae</taxon>
        <taxon>Scandiceae</taxon>
        <taxon>Daucinae</taxon>
        <taxon>Daucus</taxon>
        <taxon>Daucus sect. Daucus</taxon>
    </lineage>
</organism>